<dbReference type="AlphaFoldDB" id="A0AA38RDU8"/>
<dbReference type="Proteomes" id="UP001174694">
    <property type="component" value="Unassembled WGS sequence"/>
</dbReference>
<feature type="domain" description="PD-(D/E)XK nuclease-like" evidence="1">
    <location>
        <begin position="19"/>
        <end position="54"/>
    </location>
</feature>
<protein>
    <recommendedName>
        <fullName evidence="1">PD-(D/E)XK nuclease-like domain-containing protein</fullName>
    </recommendedName>
</protein>
<accession>A0AA38RDU8</accession>
<feature type="non-terminal residue" evidence="2">
    <location>
        <position position="1"/>
    </location>
</feature>
<evidence type="ECO:0000313" key="2">
    <source>
        <dbReference type="EMBL" id="KAJ9129482.1"/>
    </source>
</evidence>
<proteinExistence type="predicted"/>
<evidence type="ECO:0000313" key="3">
    <source>
        <dbReference type="Proteomes" id="UP001174694"/>
    </source>
</evidence>
<gene>
    <name evidence="2" type="ORF">NKR23_g12525</name>
</gene>
<dbReference type="Pfam" id="PF20516">
    <property type="entry name" value="PDDEXK_12"/>
    <property type="match status" value="1"/>
</dbReference>
<reference evidence="2" key="1">
    <citation type="submission" date="2022-07" db="EMBL/GenBank/DDBJ databases">
        <title>Fungi with potential for degradation of polypropylene.</title>
        <authorList>
            <person name="Gostincar C."/>
        </authorList>
    </citation>
    <scope>NUCLEOTIDE SEQUENCE</scope>
    <source>
        <strain evidence="2">EXF-13308</strain>
    </source>
</reference>
<organism evidence="2 3">
    <name type="scientific">Pleurostoma richardsiae</name>
    <dbReference type="NCBI Taxonomy" id="41990"/>
    <lineage>
        <taxon>Eukaryota</taxon>
        <taxon>Fungi</taxon>
        <taxon>Dikarya</taxon>
        <taxon>Ascomycota</taxon>
        <taxon>Pezizomycotina</taxon>
        <taxon>Sordariomycetes</taxon>
        <taxon>Sordariomycetidae</taxon>
        <taxon>Calosphaeriales</taxon>
        <taxon>Pleurostomataceae</taxon>
        <taxon>Pleurostoma</taxon>
    </lineage>
</organism>
<dbReference type="InterPro" id="IPR046797">
    <property type="entry name" value="PDDEXK_12"/>
</dbReference>
<keyword evidence="3" id="KW-1185">Reference proteome</keyword>
<dbReference type="EMBL" id="JANBVO010000185">
    <property type="protein sequence ID" value="KAJ9129482.1"/>
    <property type="molecule type" value="Genomic_DNA"/>
</dbReference>
<sequence length="73" mass="8083">SPYAGIPAASAEDAEPKLVIFTDHLIGDTRSALGVYKILSALRHLETWADGPFREWHEKVMAAAVYARQQPFT</sequence>
<comment type="caution">
    <text evidence="2">The sequence shown here is derived from an EMBL/GenBank/DDBJ whole genome shotgun (WGS) entry which is preliminary data.</text>
</comment>
<evidence type="ECO:0000259" key="1">
    <source>
        <dbReference type="Pfam" id="PF20516"/>
    </source>
</evidence>
<name>A0AA38RDU8_9PEZI</name>